<keyword evidence="1" id="KW-0812">Transmembrane</keyword>
<dbReference type="Proteomes" id="UP000887116">
    <property type="component" value="Unassembled WGS sequence"/>
</dbReference>
<evidence type="ECO:0000256" key="1">
    <source>
        <dbReference type="SAM" id="Phobius"/>
    </source>
</evidence>
<dbReference type="AlphaFoldDB" id="A0A8X6GLN7"/>
<evidence type="ECO:0000313" key="3">
    <source>
        <dbReference type="Proteomes" id="UP000887116"/>
    </source>
</evidence>
<reference evidence="2" key="1">
    <citation type="submission" date="2020-07" db="EMBL/GenBank/DDBJ databases">
        <title>Multicomponent nature underlies the extraordinary mechanical properties of spider dragline silk.</title>
        <authorList>
            <person name="Kono N."/>
            <person name="Nakamura H."/>
            <person name="Mori M."/>
            <person name="Yoshida Y."/>
            <person name="Ohtoshi R."/>
            <person name="Malay A.D."/>
            <person name="Moran D.A.P."/>
            <person name="Tomita M."/>
            <person name="Numata K."/>
            <person name="Arakawa K."/>
        </authorList>
    </citation>
    <scope>NUCLEOTIDE SEQUENCE</scope>
</reference>
<keyword evidence="1" id="KW-1133">Transmembrane helix</keyword>
<feature type="transmembrane region" description="Helical" evidence="1">
    <location>
        <begin position="33"/>
        <end position="54"/>
    </location>
</feature>
<protein>
    <submittedName>
        <fullName evidence="2">Uncharacterized protein</fullName>
    </submittedName>
</protein>
<proteinExistence type="predicted"/>
<gene>
    <name evidence="2" type="ORF">TNCT_86091</name>
</gene>
<evidence type="ECO:0000313" key="2">
    <source>
        <dbReference type="EMBL" id="GFR07171.1"/>
    </source>
</evidence>
<keyword evidence="1" id="KW-0472">Membrane</keyword>
<accession>A0A8X6GLN7</accession>
<name>A0A8X6GLN7_TRICU</name>
<organism evidence="2 3">
    <name type="scientific">Trichonephila clavata</name>
    <name type="common">Joro spider</name>
    <name type="synonym">Nephila clavata</name>
    <dbReference type="NCBI Taxonomy" id="2740835"/>
    <lineage>
        <taxon>Eukaryota</taxon>
        <taxon>Metazoa</taxon>
        <taxon>Ecdysozoa</taxon>
        <taxon>Arthropoda</taxon>
        <taxon>Chelicerata</taxon>
        <taxon>Arachnida</taxon>
        <taxon>Araneae</taxon>
        <taxon>Araneomorphae</taxon>
        <taxon>Entelegynae</taxon>
        <taxon>Araneoidea</taxon>
        <taxon>Nephilidae</taxon>
        <taxon>Trichonephila</taxon>
    </lineage>
</organism>
<dbReference type="EMBL" id="BMAO01026125">
    <property type="protein sequence ID" value="GFR07171.1"/>
    <property type="molecule type" value="Genomic_DNA"/>
</dbReference>
<comment type="caution">
    <text evidence="2">The sequence shown here is derived from an EMBL/GenBank/DDBJ whole genome shotgun (WGS) entry which is preliminary data.</text>
</comment>
<sequence length="66" mass="7546">MVPDKYNKRDIDQPNDMLHHLLQKLDYIQGREASALLLVPMACYGLLRAVGMLWNHQFVGLHGVNS</sequence>
<keyword evidence="3" id="KW-1185">Reference proteome</keyword>